<dbReference type="EMBL" id="JAEMGP010000014">
    <property type="protein sequence ID" value="KAG5200866.1"/>
    <property type="molecule type" value="Genomic_DNA"/>
</dbReference>
<dbReference type="Proteomes" id="UP000664991">
    <property type="component" value="Chromosome 14"/>
</dbReference>
<comment type="caution">
    <text evidence="1">The sequence shown here is derived from an EMBL/GenBank/DDBJ whole genome shotgun (WGS) entry which is preliminary data.</text>
</comment>
<reference evidence="1 2" key="1">
    <citation type="submission" date="2020-12" db="EMBL/GenBank/DDBJ databases">
        <title>De novo assembly of Tibetan sheep genome.</title>
        <authorList>
            <person name="Li X."/>
        </authorList>
    </citation>
    <scope>NUCLEOTIDE SEQUENCE [LARGE SCALE GENOMIC DNA]</scope>
    <source>
        <tissue evidence="1">Heart</tissue>
    </source>
</reference>
<name>A0A835ZVF1_SHEEP</name>
<organism evidence="1 2">
    <name type="scientific">Ovis aries</name>
    <name type="common">Sheep</name>
    <dbReference type="NCBI Taxonomy" id="9940"/>
    <lineage>
        <taxon>Eukaryota</taxon>
        <taxon>Metazoa</taxon>
        <taxon>Chordata</taxon>
        <taxon>Craniata</taxon>
        <taxon>Vertebrata</taxon>
        <taxon>Euteleostomi</taxon>
        <taxon>Mammalia</taxon>
        <taxon>Eutheria</taxon>
        <taxon>Laurasiatheria</taxon>
        <taxon>Artiodactyla</taxon>
        <taxon>Ruminantia</taxon>
        <taxon>Pecora</taxon>
        <taxon>Bovidae</taxon>
        <taxon>Caprinae</taxon>
        <taxon>Ovis</taxon>
    </lineage>
</organism>
<dbReference type="AlphaFoldDB" id="A0A835ZVF1"/>
<proteinExistence type="predicted"/>
<evidence type="ECO:0000313" key="2">
    <source>
        <dbReference type="Proteomes" id="UP000664991"/>
    </source>
</evidence>
<sequence length="383" mass="44186">MLRSRHEPYTRGLTRLVRARSVLALSACHQRGFQSGYRNRPWKPVPFLFLDGISLTLLTQPRIVPKSNQISVQPYSSSVGLVKTALYLLTLGETVVNSDFPSYRKAVYRNSQPLGNWLQRRLLGSICSGLPKTQQFPRRRRTECPSSRASILHTRCSIPIRERRKAANDKDSSPELLFLGKSESKWHRDSSRSWIKPHFRGGRGKSVYGVGQKEGDWEVYTFPQEPEYLLIIHLFFLALSLFHWTLVDSVLPWKEREDEHVHVMPSQDSDFPQKEHEKMTEFQCKLLLTDVGRYPENVHLEKQSMGFLCELIQKKSRHNGGGCAIETLLATWRKFTSTVFIPFIKPDADISELSLQDQKLFSDIANQNYGLVRNKGEFLKTEH</sequence>
<evidence type="ECO:0000313" key="1">
    <source>
        <dbReference type="EMBL" id="KAG5200866.1"/>
    </source>
</evidence>
<protein>
    <submittedName>
        <fullName evidence="1">Uncharacterized protein</fullName>
    </submittedName>
</protein>
<gene>
    <name evidence="1" type="ORF">JEQ12_005400</name>
</gene>
<accession>A0A835ZVF1</accession>